<evidence type="ECO:0000313" key="2">
    <source>
        <dbReference type="EMBL" id="RKD30646.1"/>
    </source>
</evidence>
<dbReference type="EMBL" id="MCIA01000030">
    <property type="protein sequence ID" value="RKD30646.1"/>
    <property type="molecule type" value="Genomic_DNA"/>
</dbReference>
<dbReference type="AlphaFoldDB" id="A0A419SZK0"/>
<dbReference type="CDD" id="cd24152">
    <property type="entry name" value="ASKHA_NBD_ROK-like"/>
    <property type="match status" value="1"/>
</dbReference>
<dbReference type="InterPro" id="IPR000600">
    <property type="entry name" value="ROK"/>
</dbReference>
<accession>A0A419SZK0</accession>
<keyword evidence="3" id="KW-1185">Reference proteome</keyword>
<protein>
    <recommendedName>
        <fullName evidence="4">Sugar kinase</fullName>
    </recommendedName>
</protein>
<evidence type="ECO:0008006" key="4">
    <source>
        <dbReference type="Google" id="ProtNLM"/>
    </source>
</evidence>
<proteinExistence type="inferred from homology"/>
<evidence type="ECO:0000256" key="1">
    <source>
        <dbReference type="ARBA" id="ARBA00006479"/>
    </source>
</evidence>
<dbReference type="SUPFAM" id="SSF53067">
    <property type="entry name" value="Actin-like ATPase domain"/>
    <property type="match status" value="1"/>
</dbReference>
<name>A0A419SZK0_9FIRM</name>
<reference evidence="2 3" key="1">
    <citation type="submission" date="2016-08" db="EMBL/GenBank/DDBJ databases">
        <title>A new outlook on sporulation: Clostridium algidixylanolyticum.</title>
        <authorList>
            <person name="Poppleton D.I."/>
            <person name="Gribaldo S."/>
        </authorList>
    </citation>
    <scope>NUCLEOTIDE SEQUENCE [LARGE SCALE GENOMIC DNA]</scope>
    <source>
        <strain evidence="2 3">SPL73</strain>
    </source>
</reference>
<comment type="similarity">
    <text evidence="1">Belongs to the ROK (NagC/XylR) family.</text>
</comment>
<dbReference type="Proteomes" id="UP000284277">
    <property type="component" value="Unassembled WGS sequence"/>
</dbReference>
<evidence type="ECO:0000313" key="3">
    <source>
        <dbReference type="Proteomes" id="UP000284277"/>
    </source>
</evidence>
<dbReference type="PANTHER" id="PTHR18964">
    <property type="entry name" value="ROK (REPRESSOR, ORF, KINASE) FAMILY"/>
    <property type="match status" value="1"/>
</dbReference>
<organism evidence="2 3">
    <name type="scientific">Lacrimispora algidixylanolytica</name>
    <dbReference type="NCBI Taxonomy" id="94868"/>
    <lineage>
        <taxon>Bacteria</taxon>
        <taxon>Bacillati</taxon>
        <taxon>Bacillota</taxon>
        <taxon>Clostridia</taxon>
        <taxon>Lachnospirales</taxon>
        <taxon>Lachnospiraceae</taxon>
        <taxon>Lacrimispora</taxon>
    </lineage>
</organism>
<dbReference type="Pfam" id="PF00480">
    <property type="entry name" value="ROK"/>
    <property type="match status" value="1"/>
</dbReference>
<dbReference type="InterPro" id="IPR043129">
    <property type="entry name" value="ATPase_NBD"/>
</dbReference>
<comment type="caution">
    <text evidence="2">The sequence shown here is derived from an EMBL/GenBank/DDBJ whole genome shotgun (WGS) entry which is preliminary data.</text>
</comment>
<dbReference type="Gene3D" id="3.30.420.40">
    <property type="match status" value="2"/>
</dbReference>
<dbReference type="RefSeq" id="WP_120197434.1">
    <property type="nucleotide sequence ID" value="NZ_MCIA01000030.1"/>
</dbReference>
<dbReference type="OrthoDB" id="9795247at2"/>
<gene>
    <name evidence="2" type="ORF">BET01_04810</name>
</gene>
<dbReference type="PANTHER" id="PTHR18964:SF170">
    <property type="entry name" value="SUGAR KINASE"/>
    <property type="match status" value="1"/>
</dbReference>
<sequence length="303" mass="33219">MRYLAIDNGGTFIKYAVMDDLGTILEKGKEPTPDKKKTAEDYFNVLDQIVLPRRHDIGGIAFSTPGQVDVDTGFLHTAGGLVYLMGLNLCEEIQKRYGLPSSVDNDAKCAAMAEQWNGSLKGVRNGAVIVLGTGVGMGLIIDGKLYRGSNYTAGEISFINLDLDNPKRSESYMAVTGSSLALGRTYAKETGIDPSEIDGVRMFELINQGEETACKVLHNYVKKLAGSIYNFQTLLDLEVIAIGGGISQQPILLEEIRKEMDYLFEAHPSAAYGIAVKKPKITACEFYNDSNLRGALYYFLNRK</sequence>